<dbReference type="AlphaFoldDB" id="A0A2Z6QX76"/>
<keyword evidence="1" id="KW-0472">Membrane</keyword>
<feature type="non-terminal residue" evidence="2">
    <location>
        <position position="1"/>
    </location>
</feature>
<reference evidence="2 3" key="1">
    <citation type="submission" date="2017-11" db="EMBL/GenBank/DDBJ databases">
        <title>The genome of Rhizophagus clarus HR1 reveals common genetic basis of auxotrophy among arbuscular mycorrhizal fungi.</title>
        <authorList>
            <person name="Kobayashi Y."/>
        </authorList>
    </citation>
    <scope>NUCLEOTIDE SEQUENCE [LARGE SCALE GENOMIC DNA]</scope>
    <source>
        <strain evidence="2 3">HR1</strain>
    </source>
</reference>
<keyword evidence="1" id="KW-0812">Transmembrane</keyword>
<name>A0A2Z6QX76_9GLOM</name>
<keyword evidence="1" id="KW-1133">Transmembrane helix</keyword>
<organism evidence="2 3">
    <name type="scientific">Rhizophagus clarus</name>
    <dbReference type="NCBI Taxonomy" id="94130"/>
    <lineage>
        <taxon>Eukaryota</taxon>
        <taxon>Fungi</taxon>
        <taxon>Fungi incertae sedis</taxon>
        <taxon>Mucoromycota</taxon>
        <taxon>Glomeromycotina</taxon>
        <taxon>Glomeromycetes</taxon>
        <taxon>Glomerales</taxon>
        <taxon>Glomeraceae</taxon>
        <taxon>Rhizophagus</taxon>
    </lineage>
</organism>
<dbReference type="Proteomes" id="UP000247702">
    <property type="component" value="Unassembled WGS sequence"/>
</dbReference>
<evidence type="ECO:0000313" key="3">
    <source>
        <dbReference type="Proteomes" id="UP000247702"/>
    </source>
</evidence>
<feature type="transmembrane region" description="Helical" evidence="1">
    <location>
        <begin position="6"/>
        <end position="23"/>
    </location>
</feature>
<keyword evidence="3" id="KW-1185">Reference proteome</keyword>
<gene>
    <name evidence="2" type="ORF">RclHR1_11420001</name>
</gene>
<evidence type="ECO:0000313" key="2">
    <source>
        <dbReference type="EMBL" id="GBB84846.1"/>
    </source>
</evidence>
<sequence length="59" mass="7038">SNQKLFQFLILTNWYFFNVAILNKRLINDRQMIGNNVTIRECPPCSVIWSHVERDGRDI</sequence>
<comment type="caution">
    <text evidence="2">The sequence shown here is derived from an EMBL/GenBank/DDBJ whole genome shotgun (WGS) entry which is preliminary data.</text>
</comment>
<proteinExistence type="predicted"/>
<dbReference type="EMBL" id="BEXD01000161">
    <property type="protein sequence ID" value="GBB84846.1"/>
    <property type="molecule type" value="Genomic_DNA"/>
</dbReference>
<accession>A0A2Z6QX76</accession>
<evidence type="ECO:0000256" key="1">
    <source>
        <dbReference type="SAM" id="Phobius"/>
    </source>
</evidence>
<protein>
    <submittedName>
        <fullName evidence="2">Uncharacterized protein</fullName>
    </submittedName>
</protein>